<feature type="transmembrane region" description="Helical" evidence="1">
    <location>
        <begin position="33"/>
        <end position="58"/>
    </location>
</feature>
<comment type="caution">
    <text evidence="2">The sequence shown here is derived from an EMBL/GenBank/DDBJ whole genome shotgun (WGS) entry which is preliminary data.</text>
</comment>
<reference evidence="2" key="1">
    <citation type="submission" date="2022-07" db="EMBL/GenBank/DDBJ databases">
        <authorList>
            <person name="Macas J."/>
            <person name="Novak P."/>
            <person name="Neumann P."/>
        </authorList>
    </citation>
    <scope>NUCLEOTIDE SEQUENCE</scope>
</reference>
<protein>
    <submittedName>
        <fullName evidence="2">Uncharacterized protein</fullName>
    </submittedName>
</protein>
<gene>
    <name evidence="2" type="ORF">CEPIT_LOCUS1997</name>
</gene>
<dbReference type="AlphaFoldDB" id="A0AAV0C4Q4"/>
<feature type="transmembrane region" description="Helical" evidence="1">
    <location>
        <begin position="64"/>
        <end position="89"/>
    </location>
</feature>
<organism evidence="2 3">
    <name type="scientific">Cuscuta epithymum</name>
    <dbReference type="NCBI Taxonomy" id="186058"/>
    <lineage>
        <taxon>Eukaryota</taxon>
        <taxon>Viridiplantae</taxon>
        <taxon>Streptophyta</taxon>
        <taxon>Embryophyta</taxon>
        <taxon>Tracheophyta</taxon>
        <taxon>Spermatophyta</taxon>
        <taxon>Magnoliopsida</taxon>
        <taxon>eudicotyledons</taxon>
        <taxon>Gunneridae</taxon>
        <taxon>Pentapetalae</taxon>
        <taxon>asterids</taxon>
        <taxon>lamiids</taxon>
        <taxon>Solanales</taxon>
        <taxon>Convolvulaceae</taxon>
        <taxon>Cuscuteae</taxon>
        <taxon>Cuscuta</taxon>
        <taxon>Cuscuta subgen. Cuscuta</taxon>
    </lineage>
</organism>
<accession>A0AAV0C4Q4</accession>
<keyword evidence="1" id="KW-0472">Membrane</keyword>
<name>A0AAV0C4Q4_9ASTE</name>
<keyword evidence="3" id="KW-1185">Reference proteome</keyword>
<sequence>MMTTCKGAHYLKFKLRYCFKCVSNSRFQNSAVLCLYLFQFYQVTCCSNMIIGLVLLSFDNILPFYFGVFSQMECVRVKGLVYFGFIFILNMDTQYGQTL</sequence>
<evidence type="ECO:0000313" key="3">
    <source>
        <dbReference type="Proteomes" id="UP001152523"/>
    </source>
</evidence>
<dbReference type="Proteomes" id="UP001152523">
    <property type="component" value="Unassembled WGS sequence"/>
</dbReference>
<keyword evidence="1" id="KW-0812">Transmembrane</keyword>
<evidence type="ECO:0000313" key="2">
    <source>
        <dbReference type="EMBL" id="CAH9063736.1"/>
    </source>
</evidence>
<proteinExistence type="predicted"/>
<dbReference type="EMBL" id="CAMAPF010000011">
    <property type="protein sequence ID" value="CAH9063736.1"/>
    <property type="molecule type" value="Genomic_DNA"/>
</dbReference>
<keyword evidence="1" id="KW-1133">Transmembrane helix</keyword>
<evidence type="ECO:0000256" key="1">
    <source>
        <dbReference type="SAM" id="Phobius"/>
    </source>
</evidence>